<dbReference type="STRING" id="127582.A0A2Y9QW83"/>
<dbReference type="FunFam" id="2.30.29.170:FF:000002">
    <property type="entry name" value="EF-hand domain (C-terminal) containing 1"/>
    <property type="match status" value="1"/>
</dbReference>
<evidence type="ECO:0000313" key="12">
    <source>
        <dbReference type="Proteomes" id="UP000248480"/>
    </source>
</evidence>
<evidence type="ECO:0000259" key="11">
    <source>
        <dbReference type="PROSITE" id="PS51336"/>
    </source>
</evidence>
<dbReference type="Gene3D" id="2.30.29.170">
    <property type="match status" value="3"/>
</dbReference>
<keyword evidence="2" id="KW-0963">Cytoplasm</keyword>
<evidence type="ECO:0000256" key="10">
    <source>
        <dbReference type="SAM" id="MobiDB-lite"/>
    </source>
</evidence>
<dbReference type="FunFam" id="2.30.29.170:FF:000003">
    <property type="entry name" value="EF-hand domain (C-terminal) containing 1"/>
    <property type="match status" value="1"/>
</dbReference>
<dbReference type="InterPro" id="IPR006602">
    <property type="entry name" value="DM10_dom"/>
</dbReference>
<name>A0A2Y9QW83_TRIMA</name>
<dbReference type="RefSeq" id="XP_023587610.1">
    <property type="nucleotide sequence ID" value="XM_023731842.1"/>
</dbReference>
<organism evidence="12 13">
    <name type="scientific">Trichechus manatus latirostris</name>
    <name type="common">Florida manatee</name>
    <dbReference type="NCBI Taxonomy" id="127582"/>
    <lineage>
        <taxon>Eukaryota</taxon>
        <taxon>Metazoa</taxon>
        <taxon>Chordata</taxon>
        <taxon>Craniata</taxon>
        <taxon>Vertebrata</taxon>
        <taxon>Euteleostomi</taxon>
        <taxon>Mammalia</taxon>
        <taxon>Eutheria</taxon>
        <taxon>Afrotheria</taxon>
        <taxon>Sirenia</taxon>
        <taxon>Trichechidae</taxon>
        <taxon>Trichechus</taxon>
    </lineage>
</organism>
<evidence type="ECO:0000313" key="13">
    <source>
        <dbReference type="RefSeq" id="XP_023587610.1"/>
    </source>
</evidence>
<dbReference type="FunCoup" id="A0A2Y9QW83">
    <property type="interactions" value="101"/>
</dbReference>
<evidence type="ECO:0000256" key="7">
    <source>
        <dbReference type="ARBA" id="ARBA00035003"/>
    </source>
</evidence>
<keyword evidence="6" id="KW-0966">Cell projection</keyword>
<dbReference type="FunFam" id="1.10.238.10:FF:000375">
    <property type="entry name" value="EF-hand domain-containing family member C2"/>
    <property type="match status" value="1"/>
</dbReference>
<dbReference type="KEGG" id="tmu:101350969"/>
<keyword evidence="3" id="KW-0677">Repeat</keyword>
<reference evidence="13" key="1">
    <citation type="submission" date="2025-08" db="UniProtKB">
        <authorList>
            <consortium name="RefSeq"/>
        </authorList>
    </citation>
    <scope>IDENTIFICATION</scope>
</reference>
<proteinExistence type="predicted"/>
<feature type="compositionally biased region" description="Pro residues" evidence="10">
    <location>
        <begin position="73"/>
        <end position="93"/>
    </location>
</feature>
<dbReference type="InParanoid" id="A0A2Y9QW83"/>
<keyword evidence="4" id="KW-0282">Flagellum</keyword>
<dbReference type="SMART" id="SM00676">
    <property type="entry name" value="DM10"/>
    <property type="match status" value="3"/>
</dbReference>
<dbReference type="InterPro" id="IPR040193">
    <property type="entry name" value="EFHC1/EFHC2/EFHB"/>
</dbReference>
<comment type="subunit">
    <text evidence="9">Microtubule inner protein component of sperm flagellar doublet microtubules.</text>
</comment>
<keyword evidence="5" id="KW-0206">Cytoskeleton</keyword>
<accession>A0A2Y9QW83</accession>
<dbReference type="Pfam" id="PF06565">
    <property type="entry name" value="DM10_dom"/>
    <property type="match status" value="4"/>
</dbReference>
<dbReference type="InterPro" id="IPR011992">
    <property type="entry name" value="EF-hand-dom_pair"/>
</dbReference>
<keyword evidence="12" id="KW-1185">Reference proteome</keyword>
<dbReference type="Proteomes" id="UP000248480">
    <property type="component" value="Unplaced"/>
</dbReference>
<evidence type="ECO:0000256" key="5">
    <source>
        <dbReference type="ARBA" id="ARBA00023212"/>
    </source>
</evidence>
<keyword evidence="4" id="KW-0969">Cilium</keyword>
<dbReference type="AlphaFoldDB" id="A0A2Y9QW83"/>
<dbReference type="CTD" id="80258"/>
<feature type="compositionally biased region" description="Basic and acidic residues" evidence="10">
    <location>
        <begin position="18"/>
        <end position="27"/>
    </location>
</feature>
<feature type="region of interest" description="Disordered" evidence="10">
    <location>
        <begin position="1"/>
        <end position="28"/>
    </location>
</feature>
<evidence type="ECO:0000256" key="2">
    <source>
        <dbReference type="ARBA" id="ARBA00022490"/>
    </source>
</evidence>
<evidence type="ECO:0000256" key="9">
    <source>
        <dbReference type="ARBA" id="ARBA00046435"/>
    </source>
</evidence>
<gene>
    <name evidence="13" type="primary">EFHC2</name>
</gene>
<dbReference type="GeneID" id="101350969"/>
<dbReference type="PROSITE" id="PS51336">
    <property type="entry name" value="DM10"/>
    <property type="match status" value="3"/>
</dbReference>
<dbReference type="FunFam" id="2.30.29.170:FF:000001">
    <property type="entry name" value="EF-hand domain containing 1"/>
    <property type="match status" value="1"/>
</dbReference>
<evidence type="ECO:0000256" key="3">
    <source>
        <dbReference type="ARBA" id="ARBA00022737"/>
    </source>
</evidence>
<feature type="domain" description="DM10" evidence="11">
    <location>
        <begin position="209"/>
        <end position="316"/>
    </location>
</feature>
<comment type="function">
    <text evidence="7">Microtubule inner protein (MIP) part of the dynein-decorated doublet microtubules (DMTs) in cilia axoneme, which is required for motile cilia beating.</text>
</comment>
<evidence type="ECO:0000256" key="4">
    <source>
        <dbReference type="ARBA" id="ARBA00022846"/>
    </source>
</evidence>
<sequence>MSRQGEPSDCTAGLTPVKGEEEGKRTVQEFSDCSAALRLSQPGRWGAPEKRLTIRRVSCWLREEDGQDSRPNSAPPLSPSPAPSPGPARPLPLPLHRLRSPGNKRPNDLARRRPLPACPSTFYFQTLCPWTLRAMALPLLPGNSFNRNVGKEKFHKSQHWGFCNNVRMLVSDEKPGIGGEPLFGQKLKPKYSMYPKGTESDVPSWVAFDKQVLSFDAYMEDEVPDKSQEDYRIRYYKIYFYPEDDTIQVNEPELKNSGLPQGTFIRRHRICLPPPDDDQFYTVYHFNINIDIVFYGRTFKIYDCDVFTKNFLRKIGVKLNPPGKCPEDPYMKARKEKLEHVEPLRPYQYTDTLKQFLDHDRQILRFFGLWDDTASMFGDRRELVLHYFLSDDTMEVKELNPPNSGRDISSLFIRRRKLPKYGPPGIYQPGQITDQTVLNMYGGWSVKQVNGYLLDKYQLGKLDQEFYKDSDLAVGTTINVWGRKVLLCNCDEFTKCYYKNKYGVENFTPISCKPPPPPKIERKFPPYTGFGSEEDSLRSCISLVPTPHRRDFRKFVEKDSYGYISYALRFFAKLITHKCADVDRMFVISYFLSDNTMSVFELTERNSGTTGGKFLRRARVKRPGQEVFKSELSEYIQPEELYVGARVNVNGYIFHLLNADEYTLNYMEKNLSRFPFSNIELILEKLKEEKPKSREVKLAFTAADSMGTKVLDYNAFREIIMSITVGKLTDHEVITIARYYRALEDKDPHVNVLITMAHEQLKKNAFENFDRLISTCEYEDREKKKVLPSKDIRRLCKSSRLPVKEDLLASLLSRFEDSEKQVNYDSFFFALNWRINPMTEWETVLYNTEKIEDIWMGSPSPIPVRYISYMRLLKDVFDLEED</sequence>
<dbReference type="PANTHER" id="PTHR12086">
    <property type="entry name" value="EF-HAND DOMAIN C-TERMINAL CONTAINING PROTEIN"/>
    <property type="match status" value="1"/>
</dbReference>
<protein>
    <recommendedName>
        <fullName evidence="8">EF-hand domain-containing family member C2</fullName>
    </recommendedName>
</protein>
<dbReference type="GO" id="GO:0010975">
    <property type="term" value="P:regulation of neuron projection development"/>
    <property type="evidence" value="ECO:0007669"/>
    <property type="project" value="TreeGrafter"/>
</dbReference>
<evidence type="ECO:0000256" key="1">
    <source>
        <dbReference type="ARBA" id="ARBA00004611"/>
    </source>
</evidence>
<comment type="subcellular location">
    <subcellularLocation>
        <location evidence="1">Cytoplasm</location>
        <location evidence="1">Cytoskeleton</location>
        <location evidence="1">Flagellum axoneme</location>
    </subcellularLocation>
</comment>
<dbReference type="SUPFAM" id="SSF47473">
    <property type="entry name" value="EF-hand"/>
    <property type="match status" value="1"/>
</dbReference>
<dbReference type="PANTHER" id="PTHR12086:SF11">
    <property type="entry name" value="EF-HAND DOMAIN-CONTAINING FAMILY MEMBER C2"/>
    <property type="match status" value="1"/>
</dbReference>
<evidence type="ECO:0000256" key="8">
    <source>
        <dbReference type="ARBA" id="ARBA00039880"/>
    </source>
</evidence>
<dbReference type="GO" id="GO:0005879">
    <property type="term" value="C:axonemal microtubule"/>
    <property type="evidence" value="ECO:0007669"/>
    <property type="project" value="UniProtKB-ARBA"/>
</dbReference>
<feature type="domain" description="DM10" evidence="11">
    <location>
        <begin position="360"/>
        <end position="502"/>
    </location>
</feature>
<dbReference type="Gene3D" id="1.10.238.10">
    <property type="entry name" value="EF-hand"/>
    <property type="match status" value="1"/>
</dbReference>
<feature type="region of interest" description="Disordered" evidence="10">
    <location>
        <begin position="63"/>
        <end position="112"/>
    </location>
</feature>
<feature type="domain" description="DM10" evidence="11">
    <location>
        <begin position="564"/>
        <end position="671"/>
    </location>
</feature>
<evidence type="ECO:0000256" key="6">
    <source>
        <dbReference type="ARBA" id="ARBA00023273"/>
    </source>
</evidence>